<evidence type="ECO:0000256" key="7">
    <source>
        <dbReference type="ARBA" id="ARBA00022842"/>
    </source>
</evidence>
<reference evidence="11" key="2">
    <citation type="submission" date="2021-04" db="EMBL/GenBank/DDBJ databases">
        <authorList>
            <person name="Dong X."/>
        </authorList>
    </citation>
    <scope>NUCLEOTIDE SEQUENCE</scope>
    <source>
        <strain evidence="11">LLY</strain>
    </source>
</reference>
<proteinExistence type="inferred from homology"/>
<reference evidence="11" key="1">
    <citation type="journal article" date="2021" name="mSystems">
        <title>Bacteria and Archaea Synergistically Convert Glycine Betaine to Biogenic Methane in the Formosa Cold Seep of the South China Sea.</title>
        <authorList>
            <person name="Li L."/>
            <person name="Zhang W."/>
            <person name="Zhang S."/>
            <person name="Song L."/>
            <person name="Sun Q."/>
            <person name="Zhang H."/>
            <person name="Xiang H."/>
            <person name="Dong X."/>
        </authorList>
    </citation>
    <scope>NUCLEOTIDE SEQUENCE</scope>
    <source>
        <strain evidence="11">LLY</strain>
    </source>
</reference>
<dbReference type="Proteomes" id="UP001056766">
    <property type="component" value="Unassembled WGS sequence"/>
</dbReference>
<accession>A0A9E4ZE28</accession>
<dbReference type="PROSITE" id="PS51462">
    <property type="entry name" value="NUDIX"/>
    <property type="match status" value="1"/>
</dbReference>
<dbReference type="PRINTS" id="PR00502">
    <property type="entry name" value="NUDIXFAMILY"/>
</dbReference>
<keyword evidence="8" id="KW-0520">NAD</keyword>
<dbReference type="InterPro" id="IPR015797">
    <property type="entry name" value="NUDIX_hydrolase-like_dom_sf"/>
</dbReference>
<dbReference type="Pfam" id="PF00293">
    <property type="entry name" value="NUDIX"/>
    <property type="match status" value="1"/>
</dbReference>
<evidence type="ECO:0000313" key="11">
    <source>
        <dbReference type="EMBL" id="MCM1985463.1"/>
    </source>
</evidence>
<dbReference type="GO" id="GO:0046872">
    <property type="term" value="F:metal ion binding"/>
    <property type="evidence" value="ECO:0007669"/>
    <property type="project" value="UniProtKB-KW"/>
</dbReference>
<comment type="catalytic activity">
    <reaction evidence="9">
        <text>a 5'-end NAD(+)-phospho-ribonucleoside in mRNA + H2O = a 5'-end phospho-adenosine-phospho-ribonucleoside in mRNA + beta-nicotinamide D-ribonucleotide + 2 H(+)</text>
        <dbReference type="Rhea" id="RHEA:60876"/>
        <dbReference type="Rhea" id="RHEA-COMP:15698"/>
        <dbReference type="Rhea" id="RHEA-COMP:15719"/>
        <dbReference type="ChEBI" id="CHEBI:14649"/>
        <dbReference type="ChEBI" id="CHEBI:15377"/>
        <dbReference type="ChEBI" id="CHEBI:15378"/>
        <dbReference type="ChEBI" id="CHEBI:144029"/>
        <dbReference type="ChEBI" id="CHEBI:144051"/>
    </reaction>
    <physiologicalReaction direction="left-to-right" evidence="9">
        <dbReference type="Rhea" id="RHEA:60877"/>
    </physiologicalReaction>
</comment>
<sequence length="281" mass="31815">MKPYYNPSFATEELEFHGLEDNSEGKALYFPVRSRKVLVENGIDAEEYFKYIPERSVLESTEVIYIGTLGDIPCHCFEIPEGAEFEDMEFLELNDLYGIIDEEMLGIISRAVQMADFYRTHQYCGLCGNFTHYVPEETGMQCGSCAHIAYPRISPAVVVLIEKEEELLMARSHHFKEGMYGLVAGFVEAGETIEHAVHREVKEEVGVSIKELSYFGSQPWPFPSSLMIGFTATYESGDIEIDANEIEDAKWFPIDKIPTPPSKRSITGSLIELFIEKHGPK</sequence>
<dbReference type="RefSeq" id="WP_250866840.1">
    <property type="nucleotide sequence ID" value="NZ_JAGSOI010000001.1"/>
</dbReference>
<dbReference type="Gene3D" id="3.90.79.10">
    <property type="entry name" value="Nucleoside Triphosphate Pyrophosphohydrolase"/>
    <property type="match status" value="1"/>
</dbReference>
<evidence type="ECO:0000256" key="4">
    <source>
        <dbReference type="ARBA" id="ARBA00012381"/>
    </source>
</evidence>
<protein>
    <recommendedName>
        <fullName evidence="4">NAD(+) diphosphatase</fullName>
        <ecNumber evidence="4">3.6.1.22</ecNumber>
    </recommendedName>
</protein>
<evidence type="ECO:0000313" key="12">
    <source>
        <dbReference type="Proteomes" id="UP001056766"/>
    </source>
</evidence>
<dbReference type="AlphaFoldDB" id="A0A9E4ZE28"/>
<evidence type="ECO:0000256" key="8">
    <source>
        <dbReference type="ARBA" id="ARBA00023027"/>
    </source>
</evidence>
<dbReference type="PANTHER" id="PTHR42904:SF6">
    <property type="entry name" value="NAD-CAPPED RNA HYDROLASE NUDT12"/>
    <property type="match status" value="1"/>
</dbReference>
<evidence type="ECO:0000256" key="5">
    <source>
        <dbReference type="ARBA" id="ARBA00022723"/>
    </source>
</evidence>
<dbReference type="Pfam" id="PF09297">
    <property type="entry name" value="Zn_ribbon_NUD"/>
    <property type="match status" value="1"/>
</dbReference>
<dbReference type="CDD" id="cd03429">
    <property type="entry name" value="NUDIX_NADH_pyrophosphatase_Nudt13"/>
    <property type="match status" value="1"/>
</dbReference>
<dbReference type="InterPro" id="IPR000086">
    <property type="entry name" value="NUDIX_hydrolase_dom"/>
</dbReference>
<feature type="domain" description="Nudix hydrolase" evidence="10">
    <location>
        <begin position="151"/>
        <end position="274"/>
    </location>
</feature>
<comment type="cofactor">
    <cofactor evidence="2">
        <name>Zn(2+)</name>
        <dbReference type="ChEBI" id="CHEBI:29105"/>
    </cofactor>
</comment>
<dbReference type="EMBL" id="JAGSOI010000001">
    <property type="protein sequence ID" value="MCM1985463.1"/>
    <property type="molecule type" value="Genomic_DNA"/>
</dbReference>
<evidence type="ECO:0000256" key="2">
    <source>
        <dbReference type="ARBA" id="ARBA00001947"/>
    </source>
</evidence>
<dbReference type="InterPro" id="IPR049734">
    <property type="entry name" value="NudC-like_C"/>
</dbReference>
<dbReference type="NCBIfam" id="NF001299">
    <property type="entry name" value="PRK00241.1"/>
    <property type="match status" value="1"/>
</dbReference>
<comment type="similarity">
    <text evidence="3">Belongs to the Nudix hydrolase family. NudC subfamily.</text>
</comment>
<organism evidence="11 12">
    <name type="scientific">Methanococcoides seepicolus</name>
    <dbReference type="NCBI Taxonomy" id="2828780"/>
    <lineage>
        <taxon>Archaea</taxon>
        <taxon>Methanobacteriati</taxon>
        <taxon>Methanobacteriota</taxon>
        <taxon>Stenosarchaea group</taxon>
        <taxon>Methanomicrobia</taxon>
        <taxon>Methanosarcinales</taxon>
        <taxon>Methanosarcinaceae</taxon>
        <taxon>Methanococcoides</taxon>
    </lineage>
</organism>
<dbReference type="GO" id="GO:0035529">
    <property type="term" value="F:NADH pyrophosphatase activity"/>
    <property type="evidence" value="ECO:0007669"/>
    <property type="project" value="TreeGrafter"/>
</dbReference>
<dbReference type="PANTHER" id="PTHR42904">
    <property type="entry name" value="NUDIX HYDROLASE, NUDC SUBFAMILY"/>
    <property type="match status" value="1"/>
</dbReference>
<keyword evidence="7" id="KW-0460">Magnesium</keyword>
<dbReference type="Pfam" id="PF09296">
    <property type="entry name" value="NUDIX-like"/>
    <property type="match status" value="1"/>
</dbReference>
<dbReference type="InterPro" id="IPR050241">
    <property type="entry name" value="NAD-cap_RNA_hydrolase_NudC"/>
</dbReference>
<evidence type="ECO:0000256" key="6">
    <source>
        <dbReference type="ARBA" id="ARBA00022801"/>
    </source>
</evidence>
<dbReference type="Gene3D" id="3.90.79.20">
    <property type="match status" value="1"/>
</dbReference>
<evidence type="ECO:0000256" key="3">
    <source>
        <dbReference type="ARBA" id="ARBA00009595"/>
    </source>
</evidence>
<evidence type="ECO:0000259" key="10">
    <source>
        <dbReference type="PROSITE" id="PS51462"/>
    </source>
</evidence>
<keyword evidence="5" id="KW-0479">Metal-binding</keyword>
<keyword evidence="12" id="KW-1185">Reference proteome</keyword>
<dbReference type="GO" id="GO:0006742">
    <property type="term" value="P:NADP+ catabolic process"/>
    <property type="evidence" value="ECO:0007669"/>
    <property type="project" value="TreeGrafter"/>
</dbReference>
<evidence type="ECO:0000256" key="1">
    <source>
        <dbReference type="ARBA" id="ARBA00001946"/>
    </source>
</evidence>
<dbReference type="SUPFAM" id="SSF55811">
    <property type="entry name" value="Nudix"/>
    <property type="match status" value="2"/>
</dbReference>
<dbReference type="InterPro" id="IPR020476">
    <property type="entry name" value="Nudix_hydrolase"/>
</dbReference>
<dbReference type="EC" id="3.6.1.22" evidence="4"/>
<dbReference type="GO" id="GO:0019677">
    <property type="term" value="P:NAD+ catabolic process"/>
    <property type="evidence" value="ECO:0007669"/>
    <property type="project" value="TreeGrafter"/>
</dbReference>
<comment type="caution">
    <text evidence="11">The sequence shown here is derived from an EMBL/GenBank/DDBJ whole genome shotgun (WGS) entry which is preliminary data.</text>
</comment>
<dbReference type="InterPro" id="IPR015375">
    <property type="entry name" value="NADH_PPase-like_N"/>
</dbReference>
<dbReference type="GO" id="GO:0005829">
    <property type="term" value="C:cytosol"/>
    <property type="evidence" value="ECO:0007669"/>
    <property type="project" value="TreeGrafter"/>
</dbReference>
<dbReference type="InterPro" id="IPR020084">
    <property type="entry name" value="NUDIX_hydrolase_CS"/>
</dbReference>
<comment type="cofactor">
    <cofactor evidence="1">
        <name>Mg(2+)</name>
        <dbReference type="ChEBI" id="CHEBI:18420"/>
    </cofactor>
</comment>
<keyword evidence="6 11" id="KW-0378">Hydrolase</keyword>
<dbReference type="PROSITE" id="PS00893">
    <property type="entry name" value="NUDIX_BOX"/>
    <property type="match status" value="1"/>
</dbReference>
<evidence type="ECO:0000256" key="9">
    <source>
        <dbReference type="ARBA" id="ARBA00023679"/>
    </source>
</evidence>
<gene>
    <name evidence="11" type="primary">nudC</name>
    <name evidence="11" type="ORF">KDK67_00280</name>
</gene>
<dbReference type="InterPro" id="IPR015376">
    <property type="entry name" value="Znr_NADH_PPase"/>
</dbReference>
<name>A0A9E4ZE28_9EURY</name>